<protein>
    <submittedName>
        <fullName evidence="4">Putative acetyltransferase</fullName>
    </submittedName>
</protein>
<keyword evidence="2" id="KW-0012">Acyltransferase</keyword>
<dbReference type="Proteomes" id="UP000248021">
    <property type="component" value="Unassembled WGS sequence"/>
</dbReference>
<keyword evidence="1 4" id="KW-0808">Transferase</keyword>
<evidence type="ECO:0000256" key="2">
    <source>
        <dbReference type="ARBA" id="ARBA00023315"/>
    </source>
</evidence>
<dbReference type="InterPro" id="IPR016181">
    <property type="entry name" value="Acyl_CoA_acyltransferase"/>
</dbReference>
<proteinExistence type="predicted"/>
<sequence length="149" mass="16595">MLIRPSTPDDQPRLFEIWDTAVRATHDFLAPRDLATIAAMVRDEYLPTAKNLAVVVDHGGQAFGFLGLNGSHIDSLFVHPDRHGQGGGRALVEWAARSRAALFVDVNEQNKGGRLFYERLGFVEVGRSSRDHDGRPYPLLHLRRALRAA</sequence>
<dbReference type="Gene3D" id="3.40.630.30">
    <property type="match status" value="1"/>
</dbReference>
<evidence type="ECO:0000313" key="4">
    <source>
        <dbReference type="EMBL" id="PXW54628.1"/>
    </source>
</evidence>
<dbReference type="OrthoDB" id="9797417at2"/>
<feature type="domain" description="N-acetyltransferase" evidence="3">
    <location>
        <begin position="1"/>
        <end position="144"/>
    </location>
</feature>
<dbReference type="SUPFAM" id="SSF55729">
    <property type="entry name" value="Acyl-CoA N-acyltransferases (Nat)"/>
    <property type="match status" value="1"/>
</dbReference>
<dbReference type="PANTHER" id="PTHR43800:SF1">
    <property type="entry name" value="PEPTIDYL-LYSINE N-ACETYLTRANSFERASE YJAB"/>
    <property type="match status" value="1"/>
</dbReference>
<dbReference type="RefSeq" id="WP_110377089.1">
    <property type="nucleotide sequence ID" value="NZ_JAHBRY010000001.1"/>
</dbReference>
<organism evidence="4 5">
    <name type="scientific">Chelatococcus asaccharovorans</name>
    <dbReference type="NCBI Taxonomy" id="28210"/>
    <lineage>
        <taxon>Bacteria</taxon>
        <taxon>Pseudomonadati</taxon>
        <taxon>Pseudomonadota</taxon>
        <taxon>Alphaproteobacteria</taxon>
        <taxon>Hyphomicrobiales</taxon>
        <taxon>Chelatococcaceae</taxon>
        <taxon>Chelatococcus</taxon>
    </lineage>
</organism>
<dbReference type="EMBL" id="QJJK01000011">
    <property type="protein sequence ID" value="PXW54628.1"/>
    <property type="molecule type" value="Genomic_DNA"/>
</dbReference>
<accession>A0A2V3TYI5</accession>
<name>A0A2V3TYI5_9HYPH</name>
<dbReference type="PROSITE" id="PS51186">
    <property type="entry name" value="GNAT"/>
    <property type="match status" value="1"/>
</dbReference>
<dbReference type="CDD" id="cd04301">
    <property type="entry name" value="NAT_SF"/>
    <property type="match status" value="1"/>
</dbReference>
<evidence type="ECO:0000259" key="3">
    <source>
        <dbReference type="PROSITE" id="PS51186"/>
    </source>
</evidence>
<keyword evidence="5" id="KW-1185">Reference proteome</keyword>
<dbReference type="InterPro" id="IPR000182">
    <property type="entry name" value="GNAT_dom"/>
</dbReference>
<evidence type="ECO:0000313" key="5">
    <source>
        <dbReference type="Proteomes" id="UP000248021"/>
    </source>
</evidence>
<dbReference type="AlphaFoldDB" id="A0A2V3TYI5"/>
<comment type="caution">
    <text evidence="4">The sequence shown here is derived from an EMBL/GenBank/DDBJ whole genome shotgun (WGS) entry which is preliminary data.</text>
</comment>
<reference evidence="4 5" key="1">
    <citation type="submission" date="2018-05" db="EMBL/GenBank/DDBJ databases">
        <title>Genomic Encyclopedia of Type Strains, Phase IV (KMG-IV): sequencing the most valuable type-strain genomes for metagenomic binning, comparative biology and taxonomic classification.</title>
        <authorList>
            <person name="Goeker M."/>
        </authorList>
    </citation>
    <scope>NUCLEOTIDE SEQUENCE [LARGE SCALE GENOMIC DNA]</scope>
    <source>
        <strain evidence="4 5">DSM 6462</strain>
    </source>
</reference>
<gene>
    <name evidence="4" type="ORF">C7450_111159</name>
</gene>
<dbReference type="GO" id="GO:0016747">
    <property type="term" value="F:acyltransferase activity, transferring groups other than amino-acyl groups"/>
    <property type="evidence" value="ECO:0007669"/>
    <property type="project" value="InterPro"/>
</dbReference>
<dbReference type="PANTHER" id="PTHR43800">
    <property type="entry name" value="PEPTIDYL-LYSINE N-ACETYLTRANSFERASE YJAB"/>
    <property type="match status" value="1"/>
</dbReference>
<dbReference type="NCBIfam" id="NF007807">
    <property type="entry name" value="PRK10514.1"/>
    <property type="match status" value="1"/>
</dbReference>
<evidence type="ECO:0000256" key="1">
    <source>
        <dbReference type="ARBA" id="ARBA00022679"/>
    </source>
</evidence>
<dbReference type="Pfam" id="PF13508">
    <property type="entry name" value="Acetyltransf_7"/>
    <property type="match status" value="1"/>
</dbReference>